<evidence type="ECO:0000313" key="5">
    <source>
        <dbReference type="WBParaSite" id="BTMF_0001217401-mRNA-1"/>
    </source>
</evidence>
<feature type="transmembrane region" description="Helical" evidence="2">
    <location>
        <begin position="64"/>
        <end position="88"/>
    </location>
</feature>
<feature type="region of interest" description="Disordered" evidence="1">
    <location>
        <begin position="109"/>
        <end position="131"/>
    </location>
</feature>
<keyword evidence="4" id="KW-1185">Reference proteome</keyword>
<evidence type="ECO:0000256" key="2">
    <source>
        <dbReference type="SAM" id="Phobius"/>
    </source>
</evidence>
<dbReference type="EMBL" id="UZAG01017426">
    <property type="protein sequence ID" value="VDO34649.1"/>
    <property type="molecule type" value="Genomic_DNA"/>
</dbReference>
<dbReference type="AlphaFoldDB" id="A0A0R3QWR6"/>
<sequence length="166" mass="18641">MIPLLTYNKIGQALIFFSINNDLNHIWIYHFHYNFNYNFIIISTCVYISAPKRPNSSNMFATRISGLTATIVSVGTIIVAFLYIPLIIMKITEMNERSSHLIRISECQRSNPCSSPGLPGKPGEDEMPGKPGISGTLGLSGNAIPVTANYVTFYYYVIPMKMFLIY</sequence>
<keyword evidence="2" id="KW-0812">Transmembrane</keyword>
<gene>
    <name evidence="3" type="ORF">BTMF_LOCUS10202</name>
</gene>
<name>A0A0R3QWR6_9BILA</name>
<accession>A0A0R3QWR6</accession>
<organism evidence="5">
    <name type="scientific">Brugia timori</name>
    <dbReference type="NCBI Taxonomy" id="42155"/>
    <lineage>
        <taxon>Eukaryota</taxon>
        <taxon>Metazoa</taxon>
        <taxon>Ecdysozoa</taxon>
        <taxon>Nematoda</taxon>
        <taxon>Chromadorea</taxon>
        <taxon>Rhabditida</taxon>
        <taxon>Spirurina</taxon>
        <taxon>Spiruromorpha</taxon>
        <taxon>Filarioidea</taxon>
        <taxon>Onchocercidae</taxon>
        <taxon>Brugia</taxon>
    </lineage>
</organism>
<dbReference type="WBParaSite" id="BTMF_0001217401-mRNA-1">
    <property type="protein sequence ID" value="BTMF_0001217401-mRNA-1"/>
    <property type="gene ID" value="BTMF_0001217401"/>
</dbReference>
<dbReference type="Proteomes" id="UP000280834">
    <property type="component" value="Unassembled WGS sequence"/>
</dbReference>
<keyword evidence="2" id="KW-1133">Transmembrane helix</keyword>
<protein>
    <submittedName>
        <fullName evidence="5">Col_cuticle_N domain-containing protein</fullName>
    </submittedName>
</protein>
<dbReference type="STRING" id="42155.A0A0R3QWR6"/>
<evidence type="ECO:0000256" key="1">
    <source>
        <dbReference type="SAM" id="MobiDB-lite"/>
    </source>
</evidence>
<evidence type="ECO:0000313" key="3">
    <source>
        <dbReference type="EMBL" id="VDO34649.1"/>
    </source>
</evidence>
<evidence type="ECO:0000313" key="4">
    <source>
        <dbReference type="Proteomes" id="UP000280834"/>
    </source>
</evidence>
<proteinExistence type="predicted"/>
<keyword evidence="2" id="KW-0472">Membrane</keyword>
<reference evidence="3 4" key="2">
    <citation type="submission" date="2018-11" db="EMBL/GenBank/DDBJ databases">
        <authorList>
            <consortium name="Pathogen Informatics"/>
        </authorList>
    </citation>
    <scope>NUCLEOTIDE SEQUENCE [LARGE SCALE GENOMIC DNA]</scope>
</reference>
<reference evidence="5" key="1">
    <citation type="submission" date="2017-02" db="UniProtKB">
        <authorList>
            <consortium name="WormBaseParasite"/>
        </authorList>
    </citation>
    <scope>IDENTIFICATION</scope>
</reference>